<keyword evidence="1" id="KW-0732">Signal</keyword>
<comment type="caution">
    <text evidence="2">The sequence shown here is derived from an EMBL/GenBank/DDBJ whole genome shotgun (WGS) entry which is preliminary data.</text>
</comment>
<evidence type="ECO:0008006" key="4">
    <source>
        <dbReference type="Google" id="ProtNLM"/>
    </source>
</evidence>
<dbReference type="RefSeq" id="WP_252855372.1">
    <property type="nucleotide sequence ID" value="NZ_JAMXLR010000091.1"/>
</dbReference>
<dbReference type="Proteomes" id="UP001155241">
    <property type="component" value="Unassembled WGS sequence"/>
</dbReference>
<name>A0A9X2FEK6_9BACT</name>
<feature type="signal peptide" evidence="1">
    <location>
        <begin position="1"/>
        <end position="26"/>
    </location>
</feature>
<reference evidence="2" key="1">
    <citation type="submission" date="2022-06" db="EMBL/GenBank/DDBJ databases">
        <title>Aeoliella straminimaris, a novel planctomycete from sediments.</title>
        <authorList>
            <person name="Vitorino I.R."/>
            <person name="Lage O.M."/>
        </authorList>
    </citation>
    <scope>NUCLEOTIDE SEQUENCE</scope>
    <source>
        <strain evidence="2">ICT_H6.2</strain>
    </source>
</reference>
<organism evidence="2 3">
    <name type="scientific">Aeoliella straminimaris</name>
    <dbReference type="NCBI Taxonomy" id="2954799"/>
    <lineage>
        <taxon>Bacteria</taxon>
        <taxon>Pseudomonadati</taxon>
        <taxon>Planctomycetota</taxon>
        <taxon>Planctomycetia</taxon>
        <taxon>Pirellulales</taxon>
        <taxon>Lacipirellulaceae</taxon>
        <taxon>Aeoliella</taxon>
    </lineage>
</organism>
<sequence length="330" mass="34781">MYRLRSYVGQLSLVALILLVAGPAEAVEQALNLELLPPTSTTNRVNISVSSSGLSDTELTRVTGNSLATIGYDIYEGLPLIHSIAFTGGHISLLGESSDNVTLSDSNLISNFSVVGSGLGGELDTPNPPGPVSDGTYNTADHIVRINTGTLAASGSFLFVPFNYDINLDQDPLDFTTESIANIDVSLVGTNGRQRTYEVVTSLPIDATEVIEDAVTITVDVQGTVTSSDTFSIFLPLEGDYNGDNRVDIADYTVWRNTLGATGAGLAADGNFDWVVDEADYTLWKDNFSETSGGLRLASVTVPEPSAAALVAIGVMAFALAGRMRAYGPL</sequence>
<dbReference type="GO" id="GO:0000272">
    <property type="term" value="P:polysaccharide catabolic process"/>
    <property type="evidence" value="ECO:0007669"/>
    <property type="project" value="InterPro"/>
</dbReference>
<evidence type="ECO:0000313" key="3">
    <source>
        <dbReference type="Proteomes" id="UP001155241"/>
    </source>
</evidence>
<gene>
    <name evidence="2" type="ORF">NG895_25445</name>
</gene>
<dbReference type="InterPro" id="IPR036439">
    <property type="entry name" value="Dockerin_dom_sf"/>
</dbReference>
<dbReference type="SUPFAM" id="SSF63446">
    <property type="entry name" value="Type I dockerin domain"/>
    <property type="match status" value="1"/>
</dbReference>
<proteinExistence type="predicted"/>
<dbReference type="AlphaFoldDB" id="A0A9X2FEK6"/>
<keyword evidence="3" id="KW-1185">Reference proteome</keyword>
<protein>
    <recommendedName>
        <fullName evidence="4">PEP-CTERM protein-sorting domain-containing protein</fullName>
    </recommendedName>
</protein>
<evidence type="ECO:0000313" key="2">
    <source>
        <dbReference type="EMBL" id="MCO6047259.1"/>
    </source>
</evidence>
<accession>A0A9X2FEK6</accession>
<dbReference type="Gene3D" id="1.10.1330.10">
    <property type="entry name" value="Dockerin domain"/>
    <property type="match status" value="1"/>
</dbReference>
<dbReference type="EMBL" id="JAMXLR010000091">
    <property type="protein sequence ID" value="MCO6047259.1"/>
    <property type="molecule type" value="Genomic_DNA"/>
</dbReference>
<evidence type="ECO:0000256" key="1">
    <source>
        <dbReference type="SAM" id="SignalP"/>
    </source>
</evidence>
<feature type="chain" id="PRO_5040949196" description="PEP-CTERM protein-sorting domain-containing protein" evidence="1">
    <location>
        <begin position="27"/>
        <end position="330"/>
    </location>
</feature>